<accession>A0A4R0RLV9</accession>
<name>A0A4R0RLV9_9APHY</name>
<keyword evidence="2" id="KW-0456">Lyase</keyword>
<evidence type="ECO:0000313" key="3">
    <source>
        <dbReference type="EMBL" id="TCD67983.1"/>
    </source>
</evidence>
<dbReference type="OrthoDB" id="2998174at2759"/>
<evidence type="ECO:0000313" key="4">
    <source>
        <dbReference type="Proteomes" id="UP000292702"/>
    </source>
</evidence>
<keyword evidence="4" id="KW-1185">Reference proteome</keyword>
<dbReference type="EMBL" id="RWJN01000079">
    <property type="protein sequence ID" value="TCD67983.1"/>
    <property type="molecule type" value="Genomic_DNA"/>
</dbReference>
<dbReference type="InterPro" id="IPR008949">
    <property type="entry name" value="Isoprenoid_synthase_dom_sf"/>
</dbReference>
<dbReference type="InterPro" id="IPR024652">
    <property type="entry name" value="Trichodiene_synth"/>
</dbReference>
<dbReference type="SUPFAM" id="SSF48576">
    <property type="entry name" value="Terpenoid synthases"/>
    <property type="match status" value="1"/>
</dbReference>
<dbReference type="Proteomes" id="UP000292702">
    <property type="component" value="Unassembled WGS sequence"/>
</dbReference>
<proteinExistence type="inferred from homology"/>
<dbReference type="AlphaFoldDB" id="A0A4R0RLV9"/>
<reference evidence="3 4" key="1">
    <citation type="submission" date="2018-11" db="EMBL/GenBank/DDBJ databases">
        <title>Genome assembly of Steccherinum ochraceum LE-BIN_3174, the white-rot fungus of the Steccherinaceae family (The Residual Polyporoid clade, Polyporales, Basidiomycota).</title>
        <authorList>
            <person name="Fedorova T.V."/>
            <person name="Glazunova O.A."/>
            <person name="Landesman E.O."/>
            <person name="Moiseenko K.V."/>
            <person name="Psurtseva N.V."/>
            <person name="Savinova O.S."/>
            <person name="Shakhova N.V."/>
            <person name="Tyazhelova T.V."/>
            <person name="Vasina D.V."/>
        </authorList>
    </citation>
    <scope>NUCLEOTIDE SEQUENCE [LARGE SCALE GENOMIC DNA]</scope>
    <source>
        <strain evidence="3 4">LE-BIN_3174</strain>
    </source>
</reference>
<dbReference type="Pfam" id="PF06330">
    <property type="entry name" value="TRI5"/>
    <property type="match status" value="1"/>
</dbReference>
<comment type="similarity">
    <text evidence="1">Belongs to the trichodiene synthase family.</text>
</comment>
<gene>
    <name evidence="3" type="ORF">EIP91_011652</name>
</gene>
<comment type="caution">
    <text evidence="3">The sequence shown here is derived from an EMBL/GenBank/DDBJ whole genome shotgun (WGS) entry which is preliminary data.</text>
</comment>
<dbReference type="GO" id="GO:0016838">
    <property type="term" value="F:carbon-oxygen lyase activity, acting on phosphates"/>
    <property type="evidence" value="ECO:0007669"/>
    <property type="project" value="InterPro"/>
</dbReference>
<dbReference type="STRING" id="92696.A0A4R0RLV9"/>
<sequence>MDRLIYYLLFAFHSPWTYKSSPTRIVSLEKSVEALPDTIDHQTRRIILKFFERTRMSGRFRFRGIDPAVERKAREIARSWELAVPQNVLEKYLTLGLIMATTAYQALREFSSRFCDGTPQLHPILSHLVSELSVIRDHYSSYGANAITVSLLDFFNAEMFARDEGGTQVHGAQAAEYVDYFRWKTGLGEAFAAMIWPRALFPETRRYIQAMPYASQFACLANDLLSFYKEVRAGETDNYVSQHAAIRSQTPIRSLQDIADKLADLDEQVHSLLGDSPEGQAWDVFAAGFIECHLHIPRYRLKELLPECF</sequence>
<protein>
    <submittedName>
        <fullName evidence="3">Terpene cyclase</fullName>
    </submittedName>
</protein>
<dbReference type="Gene3D" id="1.10.600.10">
    <property type="entry name" value="Farnesyl Diphosphate Synthase"/>
    <property type="match status" value="1"/>
</dbReference>
<evidence type="ECO:0000256" key="1">
    <source>
        <dbReference type="ARBA" id="ARBA00007946"/>
    </source>
</evidence>
<organism evidence="3 4">
    <name type="scientific">Steccherinum ochraceum</name>
    <dbReference type="NCBI Taxonomy" id="92696"/>
    <lineage>
        <taxon>Eukaryota</taxon>
        <taxon>Fungi</taxon>
        <taxon>Dikarya</taxon>
        <taxon>Basidiomycota</taxon>
        <taxon>Agaricomycotina</taxon>
        <taxon>Agaricomycetes</taxon>
        <taxon>Polyporales</taxon>
        <taxon>Steccherinaceae</taxon>
        <taxon>Steccherinum</taxon>
    </lineage>
</organism>
<evidence type="ECO:0000256" key="2">
    <source>
        <dbReference type="ARBA" id="ARBA00023239"/>
    </source>
</evidence>